<keyword evidence="2" id="KW-0175">Coiled coil</keyword>
<reference evidence="5" key="2">
    <citation type="submission" date="2021-02" db="EMBL/GenBank/DDBJ databases">
        <authorList>
            <person name="Kimball J.A."/>
            <person name="Haas M.W."/>
            <person name="Macchietto M."/>
            <person name="Kono T."/>
            <person name="Duquette J."/>
            <person name="Shao M."/>
        </authorList>
    </citation>
    <scope>NUCLEOTIDE SEQUENCE</scope>
    <source>
        <tissue evidence="5">Fresh leaf tissue</tissue>
    </source>
</reference>
<evidence type="ECO:0000256" key="1">
    <source>
        <dbReference type="ARBA" id="ARBA00008018"/>
    </source>
</evidence>
<evidence type="ECO:0000256" key="3">
    <source>
        <dbReference type="SAM" id="MobiDB-lite"/>
    </source>
</evidence>
<dbReference type="PANTHER" id="PTHR13516">
    <property type="entry name" value="RIBONUCLEASE P SUBUNIT P25"/>
    <property type="match status" value="1"/>
</dbReference>
<dbReference type="InterPro" id="IPR002775">
    <property type="entry name" value="DNA/RNA-bd_Alba-like"/>
</dbReference>
<proteinExistence type="inferred from homology"/>
<comment type="caution">
    <text evidence="5">The sequence shown here is derived from an EMBL/GenBank/DDBJ whole genome shotgun (WGS) entry which is preliminary data.</text>
</comment>
<dbReference type="EMBL" id="JAAALK010000081">
    <property type="protein sequence ID" value="KAG8088919.1"/>
    <property type="molecule type" value="Genomic_DNA"/>
</dbReference>
<dbReference type="InterPro" id="IPR051958">
    <property type="entry name" value="Alba-like_NAB"/>
</dbReference>
<feature type="domain" description="DNA/RNA-binding protein Alba-like" evidence="4">
    <location>
        <begin position="335"/>
        <end position="394"/>
    </location>
</feature>
<reference evidence="5" key="1">
    <citation type="journal article" date="2021" name="bioRxiv">
        <title>Whole Genome Assembly and Annotation of Northern Wild Rice, Zizania palustris L., Supports a Whole Genome Duplication in the Zizania Genus.</title>
        <authorList>
            <person name="Haas M."/>
            <person name="Kono T."/>
            <person name="Macchietto M."/>
            <person name="Millas R."/>
            <person name="McGilp L."/>
            <person name="Shao M."/>
            <person name="Duquette J."/>
            <person name="Hirsch C.N."/>
            <person name="Kimball J."/>
        </authorList>
    </citation>
    <scope>NUCLEOTIDE SEQUENCE</scope>
    <source>
        <tissue evidence="5">Fresh leaf tissue</tissue>
    </source>
</reference>
<name>A0A8J6BKH2_ZIZPA</name>
<organism evidence="5 6">
    <name type="scientific">Zizania palustris</name>
    <name type="common">Northern wild rice</name>
    <dbReference type="NCBI Taxonomy" id="103762"/>
    <lineage>
        <taxon>Eukaryota</taxon>
        <taxon>Viridiplantae</taxon>
        <taxon>Streptophyta</taxon>
        <taxon>Embryophyta</taxon>
        <taxon>Tracheophyta</taxon>
        <taxon>Spermatophyta</taxon>
        <taxon>Magnoliopsida</taxon>
        <taxon>Liliopsida</taxon>
        <taxon>Poales</taxon>
        <taxon>Poaceae</taxon>
        <taxon>BOP clade</taxon>
        <taxon>Oryzoideae</taxon>
        <taxon>Oryzeae</taxon>
        <taxon>Zizaniinae</taxon>
        <taxon>Zizania</taxon>
    </lineage>
</organism>
<protein>
    <recommendedName>
        <fullName evidence="4">DNA/RNA-binding protein Alba-like domain-containing protein</fullName>
    </recommendedName>
</protein>
<accession>A0A8J6BKH2</accession>
<dbReference type="Proteomes" id="UP000729402">
    <property type="component" value="Unassembled WGS sequence"/>
</dbReference>
<evidence type="ECO:0000313" key="5">
    <source>
        <dbReference type="EMBL" id="KAG8088919.1"/>
    </source>
</evidence>
<comment type="similarity">
    <text evidence="1">Belongs to the histone-like Alba family.</text>
</comment>
<dbReference type="PANTHER" id="PTHR13516:SF24">
    <property type="entry name" value="EXPRESSED PROTEIN"/>
    <property type="match status" value="1"/>
</dbReference>
<keyword evidence="6" id="KW-1185">Reference proteome</keyword>
<feature type="region of interest" description="Disordered" evidence="3">
    <location>
        <begin position="284"/>
        <end position="329"/>
    </location>
</feature>
<dbReference type="OrthoDB" id="424402at2759"/>
<evidence type="ECO:0000313" key="6">
    <source>
        <dbReference type="Proteomes" id="UP000729402"/>
    </source>
</evidence>
<dbReference type="AlphaFoldDB" id="A0A8J6BKH2"/>
<dbReference type="GO" id="GO:0003723">
    <property type="term" value="F:RNA binding"/>
    <property type="evidence" value="ECO:0007669"/>
    <property type="project" value="TreeGrafter"/>
</dbReference>
<feature type="coiled-coil region" evidence="2">
    <location>
        <begin position="189"/>
        <end position="228"/>
    </location>
</feature>
<feature type="region of interest" description="Disordered" evidence="3">
    <location>
        <begin position="457"/>
        <end position="485"/>
    </location>
</feature>
<sequence length="555" mass="61272">MSLLLPKQNEIKLSVTSKRSKPTKVRVDGAPTIGRCRLILDDEEFVVREDAVIFEVALASPRVIPMKVPKQASSNFFCFTSRVDGVDLPSGPLVTPFLLGPILVLRHQALGRGEDVVLVSEAMGNPPTDELIGSIEGASIEEEVIDLLMCDGLEAQPPAPMAVDGLEARVGSGAFRMEVTVLASAPSMIEALRRNNDDLLDRNVELLQREANRQAVALRTMVEEAREAERATLRAIDVSKALGYRDQATVLQKEVEGIIVVIPRDNLQFFPALESPVVSPEAQNLAKSSLEDPASSSSGEVAEPLGEKRTRAQPQGMDRYQRVEKPRNETPISENEIRITAQGRMRNYISYGMSLLEENGHDEIVIKAMGRAINKTVMVVELIKRRIGGLHQITCTESIDITDTWEPLEEGLLPLETTRHVSMITITLSKKALDTSSTGYQPPIPDEEVRPAFDYEQEESFPAGRGRGRGGRRGRGRARARRLPPSRSWAWQGKMGWATISWAGPWAWSILDAMRTVSNAHAEASTRPVSKKQQANNTLYWSVFSSTFVAVYLAT</sequence>
<dbReference type="FunFam" id="3.30.110.20:FF:000003">
    <property type="entry name" value="DNA/RNA-binding protein Alba 1"/>
    <property type="match status" value="1"/>
</dbReference>
<gene>
    <name evidence="5" type="ORF">GUJ93_ZPchr0011g28889</name>
</gene>
<evidence type="ECO:0000259" key="4">
    <source>
        <dbReference type="Pfam" id="PF01918"/>
    </source>
</evidence>
<feature type="compositionally biased region" description="Basic and acidic residues" evidence="3">
    <location>
        <begin position="319"/>
        <end position="328"/>
    </location>
</feature>
<evidence type="ECO:0000256" key="2">
    <source>
        <dbReference type="SAM" id="Coils"/>
    </source>
</evidence>
<feature type="compositionally biased region" description="Basic residues" evidence="3">
    <location>
        <begin position="466"/>
        <end position="484"/>
    </location>
</feature>
<dbReference type="Pfam" id="PF01918">
    <property type="entry name" value="Alba"/>
    <property type="match status" value="1"/>
</dbReference>